<dbReference type="InterPro" id="IPR029058">
    <property type="entry name" value="AB_hydrolase_fold"/>
</dbReference>
<dbReference type="EMBL" id="UINC01101212">
    <property type="protein sequence ID" value="SVC61843.1"/>
    <property type="molecule type" value="Genomic_DNA"/>
</dbReference>
<dbReference type="GO" id="GO:0016787">
    <property type="term" value="F:hydrolase activity"/>
    <property type="evidence" value="ECO:0007669"/>
    <property type="project" value="UniProtKB-KW"/>
</dbReference>
<dbReference type="AlphaFoldDB" id="A0A382NKV6"/>
<dbReference type="PANTHER" id="PTHR43329">
    <property type="entry name" value="EPOXIDE HYDROLASE"/>
    <property type="match status" value="1"/>
</dbReference>
<name>A0A382NKV6_9ZZZZ</name>
<sequence length="196" mass="21963">MKKVFFLCTFIISLHSFSEEIEQKGSNEVSMNESPLEGVKFSFIETNGIKMRLAEMGEGPLVLLAHGWPESWYSWRHQIVGLSEAGFRVIAPEMRGYGKTDAPSEIDQYDMNHLTADMVGILDALGEATATIVGHDWGAPVATYSALFYPERFTKLVIMSVPYSGKQDQNPIEGLKAVFQDNFFYILYHNEPNGVA</sequence>
<organism evidence="3">
    <name type="scientific">marine metagenome</name>
    <dbReference type="NCBI Taxonomy" id="408172"/>
    <lineage>
        <taxon>unclassified sequences</taxon>
        <taxon>metagenomes</taxon>
        <taxon>ecological metagenomes</taxon>
    </lineage>
</organism>
<keyword evidence="1" id="KW-0378">Hydrolase</keyword>
<evidence type="ECO:0000259" key="2">
    <source>
        <dbReference type="Pfam" id="PF00561"/>
    </source>
</evidence>
<protein>
    <recommendedName>
        <fullName evidence="2">AB hydrolase-1 domain-containing protein</fullName>
    </recommendedName>
</protein>
<dbReference type="InterPro" id="IPR000073">
    <property type="entry name" value="AB_hydrolase_1"/>
</dbReference>
<feature type="domain" description="AB hydrolase-1" evidence="2">
    <location>
        <begin position="60"/>
        <end position="171"/>
    </location>
</feature>
<gene>
    <name evidence="3" type="ORF">METZ01_LOCUS314697</name>
</gene>
<dbReference type="PRINTS" id="PR00412">
    <property type="entry name" value="EPOXHYDRLASE"/>
</dbReference>
<dbReference type="InterPro" id="IPR000639">
    <property type="entry name" value="Epox_hydrolase-like"/>
</dbReference>
<dbReference type="Gene3D" id="3.40.50.1820">
    <property type="entry name" value="alpha/beta hydrolase"/>
    <property type="match status" value="1"/>
</dbReference>
<proteinExistence type="predicted"/>
<evidence type="ECO:0000313" key="3">
    <source>
        <dbReference type="EMBL" id="SVC61843.1"/>
    </source>
</evidence>
<dbReference type="Pfam" id="PF00561">
    <property type="entry name" value="Abhydrolase_1"/>
    <property type="match status" value="1"/>
</dbReference>
<reference evidence="3" key="1">
    <citation type="submission" date="2018-05" db="EMBL/GenBank/DDBJ databases">
        <authorList>
            <person name="Lanie J.A."/>
            <person name="Ng W.-L."/>
            <person name="Kazmierczak K.M."/>
            <person name="Andrzejewski T.M."/>
            <person name="Davidsen T.M."/>
            <person name="Wayne K.J."/>
            <person name="Tettelin H."/>
            <person name="Glass J.I."/>
            <person name="Rusch D."/>
            <person name="Podicherti R."/>
            <person name="Tsui H.-C.T."/>
            <person name="Winkler M.E."/>
        </authorList>
    </citation>
    <scope>NUCLEOTIDE SEQUENCE</scope>
</reference>
<evidence type="ECO:0000256" key="1">
    <source>
        <dbReference type="ARBA" id="ARBA00022801"/>
    </source>
</evidence>
<dbReference type="PRINTS" id="PR00111">
    <property type="entry name" value="ABHYDROLASE"/>
</dbReference>
<accession>A0A382NKV6</accession>
<dbReference type="SUPFAM" id="SSF53474">
    <property type="entry name" value="alpha/beta-Hydrolases"/>
    <property type="match status" value="1"/>
</dbReference>
<feature type="non-terminal residue" evidence="3">
    <location>
        <position position="196"/>
    </location>
</feature>